<dbReference type="PANTHER" id="PTHR21648">
    <property type="entry name" value="FLAGELLAR RADIAL SPOKE PROTEIN 3"/>
    <property type="match status" value="1"/>
</dbReference>
<evidence type="ECO:0000256" key="4">
    <source>
        <dbReference type="ARBA" id="ARBA00022553"/>
    </source>
</evidence>
<evidence type="ECO:0000256" key="5">
    <source>
        <dbReference type="ARBA" id="ARBA00022846"/>
    </source>
</evidence>
<dbReference type="Pfam" id="PF06098">
    <property type="entry name" value="Radial_spoke_3"/>
    <property type="match status" value="2"/>
</dbReference>
<comment type="caution">
    <text evidence="10">The sequence shown here is derived from an EMBL/GenBank/DDBJ whole genome shotgun (WGS) entry which is preliminary data.</text>
</comment>
<feature type="region of interest" description="Disordered" evidence="9">
    <location>
        <begin position="219"/>
        <end position="255"/>
    </location>
</feature>
<gene>
    <name evidence="10" type="ORF">ANANG_G00113720</name>
</gene>
<feature type="compositionally biased region" description="Basic and acidic residues" evidence="9">
    <location>
        <begin position="226"/>
        <end position="240"/>
    </location>
</feature>
<evidence type="ECO:0000256" key="2">
    <source>
        <dbReference type="ARBA" id="ARBA00006737"/>
    </source>
</evidence>
<keyword evidence="11" id="KW-1185">Reference proteome</keyword>
<evidence type="ECO:0000313" key="10">
    <source>
        <dbReference type="EMBL" id="KAG5846323.1"/>
    </source>
</evidence>
<reference evidence="10" key="1">
    <citation type="submission" date="2021-01" db="EMBL/GenBank/DDBJ databases">
        <title>A chromosome-scale assembly of European eel, Anguilla anguilla.</title>
        <authorList>
            <person name="Henkel C."/>
            <person name="Jong-Raadsen S.A."/>
            <person name="Dufour S."/>
            <person name="Weltzien F.-A."/>
            <person name="Palstra A.P."/>
            <person name="Pelster B."/>
            <person name="Spaink H.P."/>
            <person name="Van Den Thillart G.E."/>
            <person name="Jansen H."/>
            <person name="Zahm M."/>
            <person name="Klopp C."/>
            <person name="Cedric C."/>
            <person name="Louis A."/>
            <person name="Berthelot C."/>
            <person name="Parey E."/>
            <person name="Roest Crollius H."/>
            <person name="Montfort J."/>
            <person name="Robinson-Rechavi M."/>
            <person name="Bucao C."/>
            <person name="Bouchez O."/>
            <person name="Gislard M."/>
            <person name="Lluch J."/>
            <person name="Milhes M."/>
            <person name="Lampietro C."/>
            <person name="Lopez Roques C."/>
            <person name="Donnadieu C."/>
            <person name="Braasch I."/>
            <person name="Desvignes T."/>
            <person name="Postlethwait J."/>
            <person name="Bobe J."/>
            <person name="Guiguen Y."/>
            <person name="Dirks R."/>
        </authorList>
    </citation>
    <scope>NUCLEOTIDE SEQUENCE</scope>
    <source>
        <strain evidence="10">Tag_6206</strain>
        <tissue evidence="10">Liver</tissue>
    </source>
</reference>
<comment type="similarity">
    <text evidence="2">Belongs to the flagellar radial spoke RSP3 family.</text>
</comment>
<keyword evidence="3" id="KW-0963">Cytoplasm</keyword>
<dbReference type="PANTHER" id="PTHR21648:SF0">
    <property type="entry name" value="RADIAL SPOKE HEAD PROTEIN 3 HOMOLOG"/>
    <property type="match status" value="1"/>
</dbReference>
<proteinExistence type="inferred from homology"/>
<dbReference type="AlphaFoldDB" id="A0A9D3MHX9"/>
<accession>A0A9D3MHX9</accession>
<evidence type="ECO:0000256" key="9">
    <source>
        <dbReference type="SAM" id="MobiDB-lite"/>
    </source>
</evidence>
<name>A0A9D3MHX9_ANGAN</name>
<evidence type="ECO:0000256" key="7">
    <source>
        <dbReference type="ARBA" id="ARBA00023212"/>
    </source>
</evidence>
<evidence type="ECO:0000256" key="6">
    <source>
        <dbReference type="ARBA" id="ARBA00023069"/>
    </source>
</evidence>
<comment type="subcellular location">
    <subcellularLocation>
        <location evidence="1">Cytoplasm</location>
        <location evidence="1">Cytoskeleton</location>
        <location evidence="1">Flagellum axoneme</location>
    </subcellularLocation>
</comment>
<evidence type="ECO:0000256" key="1">
    <source>
        <dbReference type="ARBA" id="ARBA00004611"/>
    </source>
</evidence>
<organism evidence="10 11">
    <name type="scientific">Anguilla anguilla</name>
    <name type="common">European freshwater eel</name>
    <name type="synonym">Muraena anguilla</name>
    <dbReference type="NCBI Taxonomy" id="7936"/>
    <lineage>
        <taxon>Eukaryota</taxon>
        <taxon>Metazoa</taxon>
        <taxon>Chordata</taxon>
        <taxon>Craniata</taxon>
        <taxon>Vertebrata</taxon>
        <taxon>Euteleostomi</taxon>
        <taxon>Actinopterygii</taxon>
        <taxon>Neopterygii</taxon>
        <taxon>Teleostei</taxon>
        <taxon>Anguilliformes</taxon>
        <taxon>Anguillidae</taxon>
        <taxon>Anguilla</taxon>
    </lineage>
</organism>
<keyword evidence="5" id="KW-0282">Flagellum</keyword>
<dbReference type="Proteomes" id="UP001044222">
    <property type="component" value="Unassembled WGS sequence"/>
</dbReference>
<dbReference type="EMBL" id="JAFIRN010000006">
    <property type="protein sequence ID" value="KAG5846323.1"/>
    <property type="molecule type" value="Genomic_DNA"/>
</dbReference>
<keyword evidence="7" id="KW-0206">Cytoskeleton</keyword>
<evidence type="ECO:0008006" key="12">
    <source>
        <dbReference type="Google" id="ProtNLM"/>
    </source>
</evidence>
<keyword evidence="8" id="KW-0966">Cell projection</keyword>
<evidence type="ECO:0000313" key="11">
    <source>
        <dbReference type="Proteomes" id="UP001044222"/>
    </source>
</evidence>
<dbReference type="GO" id="GO:0005929">
    <property type="term" value="C:cilium"/>
    <property type="evidence" value="ECO:0007669"/>
    <property type="project" value="TreeGrafter"/>
</dbReference>
<evidence type="ECO:0000256" key="3">
    <source>
        <dbReference type="ARBA" id="ARBA00022490"/>
    </source>
</evidence>
<sequence>MQTKKEVRDSTYTFASRPRALQNRSKYRESAAESNDGGGIHVNIMYDRRVVRGNTYAQSILPVTAQTDPVEIQKQQEARRRAIARRRAKAQFRSQTPEAVEGRQHMDVQTELYLEELSDLVEESSVECQTDAFLDKPPSPLFVPAKTGRDVATQIEDGELFDFDLEVRPLLETLVGKTVEQSLLEVMEEEELASLRAQQRAYEELHNLELVEAQRLEERERRHRQEKALRSDRAMRERGCTSRPQQKRKRVGSLSEQEGEVMYAFAKGQSEHFHRGPRSTLSTSPWRQERRLRQQGEVLRKERETVEKMAARAFAQQYLVDLLPSVYTTLRDHGFFYDPVERDVETGFLPWVMTQVNGNLEKRCVGRAVLDMLIRDVTQRKSHLFQQMAHMSSDPS</sequence>
<protein>
    <recommendedName>
        <fullName evidence="12">Radial spoke head 3</fullName>
    </recommendedName>
</protein>
<dbReference type="InterPro" id="IPR009290">
    <property type="entry name" value="Radial_spoke_3"/>
</dbReference>
<keyword evidence="4" id="KW-0597">Phosphoprotein</keyword>
<evidence type="ECO:0000256" key="8">
    <source>
        <dbReference type="ARBA" id="ARBA00023273"/>
    </source>
</evidence>
<keyword evidence="6" id="KW-0969">Cilium</keyword>